<evidence type="ECO:0008006" key="3">
    <source>
        <dbReference type="Google" id="ProtNLM"/>
    </source>
</evidence>
<evidence type="ECO:0000313" key="2">
    <source>
        <dbReference type="Proteomes" id="UP001279734"/>
    </source>
</evidence>
<gene>
    <name evidence="1" type="ORF">Nepgr_018160</name>
</gene>
<dbReference type="AlphaFoldDB" id="A0AAD3XTS3"/>
<dbReference type="PANTHER" id="PTHR36025">
    <property type="entry name" value="DIHYDROOROTATE DEHYDROGENASE (DUF3598)"/>
    <property type="match status" value="1"/>
</dbReference>
<dbReference type="EMBL" id="BSYO01000016">
    <property type="protein sequence ID" value="GMH16319.1"/>
    <property type="molecule type" value="Genomic_DNA"/>
</dbReference>
<dbReference type="Proteomes" id="UP001279734">
    <property type="component" value="Unassembled WGS sequence"/>
</dbReference>
<sequence length="377" mass="41952">MASSAHSITFNNRRSVASLLFPCLSSNLYHYPVKIFNPKPISPSLHSNLTIFASSSSSFAVSKSIPQAELEDGNSSLPVNLKAWSEFADKVSGEWDGHGADFTSEGKPIELPEYIVPEAYREWDVKVHDWQTQCPTLAEPEDFLLSYKLIRLLPTVGCEADAATIYSTDEWNIGGEGNRVLAFAYLSSGSYVAVWPTEDSGASKLMELEHCLVDPQNRESRIRIIQVVQLDNMKLRLQKIKVFCEQWYGPFRNGEQLGGCAIRDSRFASTDPLKDSEVIGVWQSHEAVASFKSSQNNILQELMDGRTQKIVRSECDLIMLPRHLWCSLKERENGETCGEVGWLLDRGSALSSRCIFSSDGKLKEIAVGYEVAGDGVV</sequence>
<proteinExistence type="predicted"/>
<dbReference type="PANTHER" id="PTHR36025:SF1">
    <property type="entry name" value="DIHYDROOROTATE DEHYDROGENASE (DUF3598)"/>
    <property type="match status" value="1"/>
</dbReference>
<comment type="caution">
    <text evidence="1">The sequence shown here is derived from an EMBL/GenBank/DDBJ whole genome shotgun (WGS) entry which is preliminary data.</text>
</comment>
<protein>
    <recommendedName>
        <fullName evidence="3">DUF3598 domain-containing protein</fullName>
    </recommendedName>
</protein>
<organism evidence="1 2">
    <name type="scientific">Nepenthes gracilis</name>
    <name type="common">Slender pitcher plant</name>
    <dbReference type="NCBI Taxonomy" id="150966"/>
    <lineage>
        <taxon>Eukaryota</taxon>
        <taxon>Viridiplantae</taxon>
        <taxon>Streptophyta</taxon>
        <taxon>Embryophyta</taxon>
        <taxon>Tracheophyta</taxon>
        <taxon>Spermatophyta</taxon>
        <taxon>Magnoliopsida</taxon>
        <taxon>eudicotyledons</taxon>
        <taxon>Gunneridae</taxon>
        <taxon>Pentapetalae</taxon>
        <taxon>Caryophyllales</taxon>
        <taxon>Nepenthaceae</taxon>
        <taxon>Nepenthes</taxon>
    </lineage>
</organism>
<name>A0AAD3XTS3_NEPGR</name>
<keyword evidence="2" id="KW-1185">Reference proteome</keyword>
<evidence type="ECO:0000313" key="1">
    <source>
        <dbReference type="EMBL" id="GMH16319.1"/>
    </source>
</evidence>
<reference evidence="1" key="1">
    <citation type="submission" date="2023-05" db="EMBL/GenBank/DDBJ databases">
        <title>Nepenthes gracilis genome sequencing.</title>
        <authorList>
            <person name="Fukushima K."/>
        </authorList>
    </citation>
    <scope>NUCLEOTIDE SEQUENCE</scope>
    <source>
        <strain evidence="1">SING2019-196</strain>
    </source>
</reference>
<accession>A0AAD3XTS3</accession>